<reference evidence="4" key="2">
    <citation type="submission" date="2023-06" db="EMBL/GenBank/DDBJ databases">
        <authorList>
            <consortium name="Lawrence Berkeley National Laboratory"/>
            <person name="Mondo S.J."/>
            <person name="Hensen N."/>
            <person name="Bonometti L."/>
            <person name="Westerberg I."/>
            <person name="Brannstrom I.O."/>
            <person name="Guillou S."/>
            <person name="Cros-Aarteil S."/>
            <person name="Calhoun S."/>
            <person name="Haridas S."/>
            <person name="Kuo A."/>
            <person name="Pangilinan J."/>
            <person name="Riley R."/>
            <person name="Labutti K."/>
            <person name="Andreopoulos B."/>
            <person name="Lipzen A."/>
            <person name="Chen C."/>
            <person name="Yanf M."/>
            <person name="Daum C."/>
            <person name="Ng V."/>
            <person name="Clum A."/>
            <person name="Steindorff A."/>
            <person name="Ohm R."/>
            <person name="Martin F."/>
            <person name="Silar P."/>
            <person name="Natvig D."/>
            <person name="Lalanne C."/>
            <person name="Gautier V."/>
            <person name="Ament-Velasquez S.L."/>
            <person name="Kruys A."/>
            <person name="Hutchinson M.I."/>
            <person name="Powell A.J."/>
            <person name="Barry K."/>
            <person name="Miller A.N."/>
            <person name="Grigoriev I.V."/>
            <person name="Debuchy R."/>
            <person name="Gladieux P."/>
            <person name="Thoren M.H."/>
            <person name="Johannesson H."/>
        </authorList>
    </citation>
    <scope>NUCLEOTIDE SEQUENCE</scope>
    <source>
        <strain evidence="4">PSN324</strain>
    </source>
</reference>
<dbReference type="InterPro" id="IPR027417">
    <property type="entry name" value="P-loop_NTPase"/>
</dbReference>
<proteinExistence type="predicted"/>
<feature type="repeat" description="ANK" evidence="2">
    <location>
        <begin position="883"/>
        <end position="915"/>
    </location>
</feature>
<protein>
    <recommendedName>
        <fullName evidence="3">NACHT domain-containing protein</fullName>
    </recommendedName>
</protein>
<dbReference type="InterPro" id="IPR000845">
    <property type="entry name" value="Nucleoside_phosphorylase_d"/>
</dbReference>
<dbReference type="InterPro" id="IPR053137">
    <property type="entry name" value="NLR-like"/>
</dbReference>
<evidence type="ECO:0000259" key="3">
    <source>
        <dbReference type="PROSITE" id="PS50837"/>
    </source>
</evidence>
<keyword evidence="2" id="KW-0040">ANK repeat</keyword>
<dbReference type="PROSITE" id="PS50088">
    <property type="entry name" value="ANK_REPEAT"/>
    <property type="match status" value="3"/>
</dbReference>
<dbReference type="GO" id="GO:0009116">
    <property type="term" value="P:nucleoside metabolic process"/>
    <property type="evidence" value="ECO:0007669"/>
    <property type="project" value="InterPro"/>
</dbReference>
<evidence type="ECO:0000313" key="5">
    <source>
        <dbReference type="Proteomes" id="UP001321749"/>
    </source>
</evidence>
<dbReference type="SUPFAM" id="SSF48403">
    <property type="entry name" value="Ankyrin repeat"/>
    <property type="match status" value="1"/>
</dbReference>
<dbReference type="PROSITE" id="PS50297">
    <property type="entry name" value="ANK_REP_REGION"/>
    <property type="match status" value="3"/>
</dbReference>
<accession>A0AAV9HG09</accession>
<evidence type="ECO:0000313" key="4">
    <source>
        <dbReference type="EMBL" id="KAK4459782.1"/>
    </source>
</evidence>
<gene>
    <name evidence="4" type="ORF">QBC42DRAFT_273758</name>
</gene>
<dbReference type="InterPro" id="IPR007111">
    <property type="entry name" value="NACHT_NTPase"/>
</dbReference>
<dbReference type="InterPro" id="IPR002110">
    <property type="entry name" value="Ankyrin_rpt"/>
</dbReference>
<dbReference type="PANTHER" id="PTHR46082:SF11">
    <property type="entry name" value="AAA+ ATPASE DOMAIN-CONTAINING PROTEIN-RELATED"/>
    <property type="match status" value="1"/>
</dbReference>
<evidence type="ECO:0000256" key="1">
    <source>
        <dbReference type="ARBA" id="ARBA00022737"/>
    </source>
</evidence>
<dbReference type="PROSITE" id="PS50837">
    <property type="entry name" value="NACHT"/>
    <property type="match status" value="1"/>
</dbReference>
<feature type="domain" description="NACHT" evidence="3">
    <location>
        <begin position="374"/>
        <end position="527"/>
    </location>
</feature>
<dbReference type="EMBL" id="MU865028">
    <property type="protein sequence ID" value="KAK4459782.1"/>
    <property type="molecule type" value="Genomic_DNA"/>
</dbReference>
<evidence type="ECO:0000256" key="2">
    <source>
        <dbReference type="PROSITE-ProRule" id="PRU00023"/>
    </source>
</evidence>
<dbReference type="Pfam" id="PF22939">
    <property type="entry name" value="WHD_GPIID"/>
    <property type="match status" value="1"/>
</dbReference>
<keyword evidence="1" id="KW-0677">Repeat</keyword>
<dbReference type="InterPro" id="IPR036770">
    <property type="entry name" value="Ankyrin_rpt-contain_sf"/>
</dbReference>
<dbReference type="Pfam" id="PF13637">
    <property type="entry name" value="Ank_4"/>
    <property type="match status" value="1"/>
</dbReference>
<dbReference type="Gene3D" id="1.25.40.20">
    <property type="entry name" value="Ankyrin repeat-containing domain"/>
    <property type="match status" value="1"/>
</dbReference>
<dbReference type="InterPro" id="IPR056884">
    <property type="entry name" value="NPHP3-like_N"/>
</dbReference>
<feature type="repeat" description="ANK" evidence="2">
    <location>
        <begin position="850"/>
        <end position="882"/>
    </location>
</feature>
<dbReference type="Proteomes" id="UP001321749">
    <property type="component" value="Unassembled WGS sequence"/>
</dbReference>
<sequence>MASRDDYTVGWICALPLEMAAAKAMLDNIHADLPTDPLRNDTNAYILGDLKSHNIVVTCLPVGVYGTTSAAIVVTQMLANFRNIRVSLMVGIGGGVPNTKEDVRLGDIVVSKPTASRPGILQYDFGKECAENQLTTTGALNKPSAMLLTAAGKVEANSILGESQIPSHLAHVIQKDPLVFSHPGQDQDVVYDSGYDHASGAPDGTCTSCDPSHIVYRKPRTTNDPKVHYGLIASGNRVMRHGGTRDRLAKQYGILCFEMEAAGLMDIAQCLVIRGVCDYSDSHKSKQWQGYAAAAAAAYAKEILSLIPPTPKPEPLATIADPIVASVLNAVLLTRPEVDRSSLIVLKGRRVDGTCEWLMDHPSYRAWLEGSTSPLLWISGGPGKGKTMLSIYITEELQPTIDKSQGILLYYFCIGRNKNMNTALTLMRGILHQWITMCPQYVQYIRSFFDGTETTKYTLSNLMCLWRVFSTMLTKSAPCPVTLVLDGLDECEEDGLRQFLDLLTDLLNSQNEGSARGRVRVIILSRPQSGPLESGLHMFPRIRLDETDTEVGKDVERYIEAKVSELASEGILSADKLEQVRQALLANADGTFLWVGFVANELKGKTWLKAQEVLHGIPKGLGGVYCRLLEQVSDKEILVPILQWVVLAARPLTVTELAGAAQVKGSDTLSPTEVLKERLASCGLLVRINGGVVNLVHESAREFFQSDQVNREGINIFYMNHKAHRAIMRTCLALIEGSYKSPGSISNASTRDSLLAYASLYWPGHFKQSIDPNEAQIDASSLFFQSESAVREDWWNFYWQWVESGGTPPKFTLLHLAAYFGNLAWAKMLLKTRKTKGVPYSRYVSKKDSFGRTPLFWAATRGHRDVAELLLDCGAPIDSKDQSKMTALHVAVTGEHKDVVDLLIRRSAKLEEKAYYDETPLMRAIQADSKDIVMLLLENGARTDALPIPPGFPPLRSRHDPIEERASQLMTLQEALFAARYESQSKEVELATKVFTHSLRFQPIFKAVSFYIRHISLGRWETLQDLVKNNETARLKEWALSWINFSSQFIKSRNNKSLANMTDLSIRVFEVVSRADLEALLVIGVMVGAGVMLGCAQAQWRDGVEISGQTYSRFASIAHRNDAEEFLDYGSRQFLTDFDACLRAGKMDESVGRVVVLFSTHLAILADQQSWPIVYFSNFIREFFEGYIGGPYEELLFSAASQACANELDSISKAHASGQDARHRLFLVLTALLQLAQGSREKGQDWFLNVPPASCLILCQHDPAPHRWLISTGIPEILAESIPKQTCPIAQKRALKAFIECLIIGKQYDSIPPDSVQKVIKGHMMRIDGAESMLERTINS</sequence>
<dbReference type="Gene3D" id="3.40.50.1580">
    <property type="entry name" value="Nucleoside phosphorylase domain"/>
    <property type="match status" value="1"/>
</dbReference>
<organism evidence="4 5">
    <name type="scientific">Cladorrhinum samala</name>
    <dbReference type="NCBI Taxonomy" id="585594"/>
    <lineage>
        <taxon>Eukaryota</taxon>
        <taxon>Fungi</taxon>
        <taxon>Dikarya</taxon>
        <taxon>Ascomycota</taxon>
        <taxon>Pezizomycotina</taxon>
        <taxon>Sordariomycetes</taxon>
        <taxon>Sordariomycetidae</taxon>
        <taxon>Sordariales</taxon>
        <taxon>Podosporaceae</taxon>
        <taxon>Cladorrhinum</taxon>
    </lineage>
</organism>
<name>A0AAV9HG09_9PEZI</name>
<comment type="caution">
    <text evidence="4">The sequence shown here is derived from an EMBL/GenBank/DDBJ whole genome shotgun (WGS) entry which is preliminary data.</text>
</comment>
<dbReference type="SUPFAM" id="SSF53167">
    <property type="entry name" value="Purine and uridine phosphorylases"/>
    <property type="match status" value="1"/>
</dbReference>
<dbReference type="Pfam" id="PF01048">
    <property type="entry name" value="PNP_UDP_1"/>
    <property type="match status" value="1"/>
</dbReference>
<dbReference type="SUPFAM" id="SSF52540">
    <property type="entry name" value="P-loop containing nucleoside triphosphate hydrolases"/>
    <property type="match status" value="1"/>
</dbReference>
<feature type="repeat" description="ANK" evidence="2">
    <location>
        <begin position="916"/>
        <end position="948"/>
    </location>
</feature>
<dbReference type="PANTHER" id="PTHR46082">
    <property type="entry name" value="ATP/GTP-BINDING PROTEIN-RELATED"/>
    <property type="match status" value="1"/>
</dbReference>
<keyword evidence="5" id="KW-1185">Reference proteome</keyword>
<dbReference type="Pfam" id="PF12796">
    <property type="entry name" value="Ank_2"/>
    <property type="match status" value="1"/>
</dbReference>
<dbReference type="InterPro" id="IPR035994">
    <property type="entry name" value="Nucleoside_phosphorylase_sf"/>
</dbReference>
<reference evidence="4" key="1">
    <citation type="journal article" date="2023" name="Mol. Phylogenet. Evol.">
        <title>Genome-scale phylogeny and comparative genomics of the fungal order Sordariales.</title>
        <authorList>
            <person name="Hensen N."/>
            <person name="Bonometti L."/>
            <person name="Westerberg I."/>
            <person name="Brannstrom I.O."/>
            <person name="Guillou S."/>
            <person name="Cros-Aarteil S."/>
            <person name="Calhoun S."/>
            <person name="Haridas S."/>
            <person name="Kuo A."/>
            <person name="Mondo S."/>
            <person name="Pangilinan J."/>
            <person name="Riley R."/>
            <person name="LaButti K."/>
            <person name="Andreopoulos B."/>
            <person name="Lipzen A."/>
            <person name="Chen C."/>
            <person name="Yan M."/>
            <person name="Daum C."/>
            <person name="Ng V."/>
            <person name="Clum A."/>
            <person name="Steindorff A."/>
            <person name="Ohm R.A."/>
            <person name="Martin F."/>
            <person name="Silar P."/>
            <person name="Natvig D.O."/>
            <person name="Lalanne C."/>
            <person name="Gautier V."/>
            <person name="Ament-Velasquez S.L."/>
            <person name="Kruys A."/>
            <person name="Hutchinson M.I."/>
            <person name="Powell A.J."/>
            <person name="Barry K."/>
            <person name="Miller A.N."/>
            <person name="Grigoriev I.V."/>
            <person name="Debuchy R."/>
            <person name="Gladieux P."/>
            <person name="Hiltunen Thoren M."/>
            <person name="Johannesson H."/>
        </authorList>
    </citation>
    <scope>NUCLEOTIDE SEQUENCE</scope>
    <source>
        <strain evidence="4">PSN324</strain>
    </source>
</reference>
<dbReference type="GO" id="GO:0003824">
    <property type="term" value="F:catalytic activity"/>
    <property type="evidence" value="ECO:0007669"/>
    <property type="project" value="InterPro"/>
</dbReference>
<dbReference type="Pfam" id="PF24883">
    <property type="entry name" value="NPHP3_N"/>
    <property type="match status" value="1"/>
</dbReference>
<dbReference type="SMART" id="SM00248">
    <property type="entry name" value="ANK"/>
    <property type="match status" value="4"/>
</dbReference>
<dbReference type="Gene3D" id="3.40.50.300">
    <property type="entry name" value="P-loop containing nucleotide triphosphate hydrolases"/>
    <property type="match status" value="1"/>
</dbReference>
<dbReference type="InterPro" id="IPR054471">
    <property type="entry name" value="GPIID_WHD"/>
</dbReference>